<organism evidence="2 3">
    <name type="scientific">Punica granatum</name>
    <name type="common">Pomegranate</name>
    <dbReference type="NCBI Taxonomy" id="22663"/>
    <lineage>
        <taxon>Eukaryota</taxon>
        <taxon>Viridiplantae</taxon>
        <taxon>Streptophyta</taxon>
        <taxon>Embryophyta</taxon>
        <taxon>Tracheophyta</taxon>
        <taxon>Spermatophyta</taxon>
        <taxon>Magnoliopsida</taxon>
        <taxon>eudicotyledons</taxon>
        <taxon>Gunneridae</taxon>
        <taxon>Pentapetalae</taxon>
        <taxon>rosids</taxon>
        <taxon>malvids</taxon>
        <taxon>Myrtales</taxon>
        <taxon>Lythraceae</taxon>
        <taxon>Punica</taxon>
    </lineage>
</organism>
<feature type="compositionally biased region" description="Basic and acidic residues" evidence="1">
    <location>
        <begin position="92"/>
        <end position="101"/>
    </location>
</feature>
<feature type="region of interest" description="Disordered" evidence="1">
    <location>
        <begin position="64"/>
        <end position="101"/>
    </location>
</feature>
<dbReference type="Proteomes" id="UP000233551">
    <property type="component" value="Unassembled WGS sequence"/>
</dbReference>
<feature type="compositionally biased region" description="Basic and acidic residues" evidence="1">
    <location>
        <begin position="1"/>
        <end position="19"/>
    </location>
</feature>
<gene>
    <name evidence="2" type="ORF">CRG98_031712</name>
</gene>
<evidence type="ECO:0000313" key="3">
    <source>
        <dbReference type="Proteomes" id="UP000233551"/>
    </source>
</evidence>
<keyword evidence="3" id="KW-1185">Reference proteome</keyword>
<protein>
    <submittedName>
        <fullName evidence="2">Uncharacterized protein</fullName>
    </submittedName>
</protein>
<comment type="caution">
    <text evidence="2">The sequence shown here is derived from an EMBL/GenBank/DDBJ whole genome shotgun (WGS) entry which is preliminary data.</text>
</comment>
<evidence type="ECO:0000256" key="1">
    <source>
        <dbReference type="SAM" id="MobiDB-lite"/>
    </source>
</evidence>
<dbReference type="AlphaFoldDB" id="A0A2I0IVB0"/>
<sequence>MKFLLDRAGRDTDPRDGSPRAKRGKARIFPRPGGEIADGSRGPGRTGDGDCRRGSFEQVLRVHGISRKKTANAEGRRVKKSDAAGGGGGGGRETKAETTIE</sequence>
<name>A0A2I0IVB0_PUNGR</name>
<reference evidence="2 3" key="1">
    <citation type="submission" date="2017-11" db="EMBL/GenBank/DDBJ databases">
        <title>De-novo sequencing of pomegranate (Punica granatum L.) genome.</title>
        <authorList>
            <person name="Akparov Z."/>
            <person name="Amiraslanov A."/>
            <person name="Hajiyeva S."/>
            <person name="Abbasov M."/>
            <person name="Kaur K."/>
            <person name="Hamwieh A."/>
            <person name="Solovyev V."/>
            <person name="Salamov A."/>
            <person name="Braich B."/>
            <person name="Kosarev P."/>
            <person name="Mahmoud A."/>
            <person name="Hajiyev E."/>
            <person name="Babayeva S."/>
            <person name="Izzatullayeva V."/>
            <person name="Mammadov A."/>
            <person name="Mammadov A."/>
            <person name="Sharifova S."/>
            <person name="Ojaghi J."/>
            <person name="Eynullazada K."/>
            <person name="Bayramov B."/>
            <person name="Abdulazimova A."/>
            <person name="Shahmuradov I."/>
        </authorList>
    </citation>
    <scope>NUCLEOTIDE SEQUENCE [LARGE SCALE GENOMIC DNA]</scope>
    <source>
        <strain evidence="3">cv. AG2017</strain>
        <tissue evidence="2">Leaf</tissue>
    </source>
</reference>
<evidence type="ECO:0000313" key="2">
    <source>
        <dbReference type="EMBL" id="PKI47928.1"/>
    </source>
</evidence>
<feature type="region of interest" description="Disordered" evidence="1">
    <location>
        <begin position="1"/>
        <end position="52"/>
    </location>
</feature>
<accession>A0A2I0IVB0</accession>
<proteinExistence type="predicted"/>
<dbReference type="EMBL" id="PGOL01002444">
    <property type="protein sequence ID" value="PKI47928.1"/>
    <property type="molecule type" value="Genomic_DNA"/>
</dbReference>